<protein>
    <recommendedName>
        <fullName evidence="3">PR-protein</fullName>
    </recommendedName>
</protein>
<accession>A0A2G2Y9V1</accession>
<sequence length="55" mass="6295">MQRLNLSLNMLTRVDSIIPLQYVDTIDLRSNVLQGSLPIPPNSTRYFFISDNNLS</sequence>
<dbReference type="Proteomes" id="UP000222542">
    <property type="component" value="Unassembled WGS sequence"/>
</dbReference>
<organism evidence="1 2">
    <name type="scientific">Capsicum annuum</name>
    <name type="common">Capsicum pepper</name>
    <dbReference type="NCBI Taxonomy" id="4072"/>
    <lineage>
        <taxon>Eukaryota</taxon>
        <taxon>Viridiplantae</taxon>
        <taxon>Streptophyta</taxon>
        <taxon>Embryophyta</taxon>
        <taxon>Tracheophyta</taxon>
        <taxon>Spermatophyta</taxon>
        <taxon>Magnoliopsida</taxon>
        <taxon>eudicotyledons</taxon>
        <taxon>Gunneridae</taxon>
        <taxon>Pentapetalae</taxon>
        <taxon>asterids</taxon>
        <taxon>lamiids</taxon>
        <taxon>Solanales</taxon>
        <taxon>Solanaceae</taxon>
        <taxon>Solanoideae</taxon>
        <taxon>Capsiceae</taxon>
        <taxon>Capsicum</taxon>
    </lineage>
</organism>
<reference evidence="1 2" key="1">
    <citation type="journal article" date="2014" name="Nat. Genet.">
        <title>Genome sequence of the hot pepper provides insights into the evolution of pungency in Capsicum species.</title>
        <authorList>
            <person name="Kim S."/>
            <person name="Park M."/>
            <person name="Yeom S.I."/>
            <person name="Kim Y.M."/>
            <person name="Lee J.M."/>
            <person name="Lee H.A."/>
            <person name="Seo E."/>
            <person name="Choi J."/>
            <person name="Cheong K."/>
            <person name="Kim K.T."/>
            <person name="Jung K."/>
            <person name="Lee G.W."/>
            <person name="Oh S.K."/>
            <person name="Bae C."/>
            <person name="Kim S.B."/>
            <person name="Lee H.Y."/>
            <person name="Kim S.Y."/>
            <person name="Kim M.S."/>
            <person name="Kang B.C."/>
            <person name="Jo Y.D."/>
            <person name="Yang H.B."/>
            <person name="Jeong H.J."/>
            <person name="Kang W.H."/>
            <person name="Kwon J.K."/>
            <person name="Shin C."/>
            <person name="Lim J.Y."/>
            <person name="Park J.H."/>
            <person name="Huh J.H."/>
            <person name="Kim J.S."/>
            <person name="Kim B.D."/>
            <person name="Cohen O."/>
            <person name="Paran I."/>
            <person name="Suh M.C."/>
            <person name="Lee S.B."/>
            <person name="Kim Y.K."/>
            <person name="Shin Y."/>
            <person name="Noh S.J."/>
            <person name="Park J."/>
            <person name="Seo Y.S."/>
            <person name="Kwon S.Y."/>
            <person name="Kim H.A."/>
            <person name="Park J.M."/>
            <person name="Kim H.J."/>
            <person name="Choi S.B."/>
            <person name="Bosland P.W."/>
            <person name="Reeves G."/>
            <person name="Jo S.H."/>
            <person name="Lee B.W."/>
            <person name="Cho H.T."/>
            <person name="Choi H.S."/>
            <person name="Lee M.S."/>
            <person name="Yu Y."/>
            <person name="Do Choi Y."/>
            <person name="Park B.S."/>
            <person name="van Deynze A."/>
            <person name="Ashrafi H."/>
            <person name="Hill T."/>
            <person name="Kim W.T."/>
            <person name="Pai H.S."/>
            <person name="Ahn H.K."/>
            <person name="Yeam I."/>
            <person name="Giovannoni J.J."/>
            <person name="Rose J.K."/>
            <person name="Sorensen I."/>
            <person name="Lee S.J."/>
            <person name="Kim R.W."/>
            <person name="Choi I.Y."/>
            <person name="Choi B.S."/>
            <person name="Lim J.S."/>
            <person name="Lee Y.H."/>
            <person name="Choi D."/>
        </authorList>
    </citation>
    <scope>NUCLEOTIDE SEQUENCE [LARGE SCALE GENOMIC DNA]</scope>
    <source>
        <strain evidence="2">cv. CM334</strain>
    </source>
</reference>
<gene>
    <name evidence="1" type="ORF">T459_30948</name>
</gene>
<dbReference type="AlphaFoldDB" id="A0A2G2Y9V1"/>
<dbReference type="Gramene" id="PHT66523">
    <property type="protein sequence ID" value="PHT66523"/>
    <property type="gene ID" value="T459_30948"/>
</dbReference>
<reference evidence="1 2" key="2">
    <citation type="journal article" date="2017" name="Genome Biol.">
        <title>New reference genome sequences of hot pepper reveal the massive evolution of plant disease-resistance genes by retroduplication.</title>
        <authorList>
            <person name="Kim S."/>
            <person name="Park J."/>
            <person name="Yeom S.I."/>
            <person name="Kim Y.M."/>
            <person name="Seo E."/>
            <person name="Kim K.T."/>
            <person name="Kim M.S."/>
            <person name="Lee J.M."/>
            <person name="Cheong K."/>
            <person name="Shin H.S."/>
            <person name="Kim S.B."/>
            <person name="Han K."/>
            <person name="Lee J."/>
            <person name="Park M."/>
            <person name="Lee H.A."/>
            <person name="Lee H.Y."/>
            <person name="Lee Y."/>
            <person name="Oh S."/>
            <person name="Lee J.H."/>
            <person name="Choi E."/>
            <person name="Choi E."/>
            <person name="Lee S.E."/>
            <person name="Jeon J."/>
            <person name="Kim H."/>
            <person name="Choi G."/>
            <person name="Song H."/>
            <person name="Lee J."/>
            <person name="Lee S.C."/>
            <person name="Kwon J.K."/>
            <person name="Lee H.Y."/>
            <person name="Koo N."/>
            <person name="Hong Y."/>
            <person name="Kim R.W."/>
            <person name="Kang W.H."/>
            <person name="Huh J.H."/>
            <person name="Kang B.C."/>
            <person name="Yang T.J."/>
            <person name="Lee Y.H."/>
            <person name="Bennetzen J.L."/>
            <person name="Choi D."/>
        </authorList>
    </citation>
    <scope>NUCLEOTIDE SEQUENCE [LARGE SCALE GENOMIC DNA]</scope>
    <source>
        <strain evidence="2">cv. CM334</strain>
    </source>
</reference>
<evidence type="ECO:0008006" key="3">
    <source>
        <dbReference type="Google" id="ProtNLM"/>
    </source>
</evidence>
<keyword evidence="2" id="KW-1185">Reference proteome</keyword>
<dbReference type="EMBL" id="AYRZ02000012">
    <property type="protein sequence ID" value="PHT66523.1"/>
    <property type="molecule type" value="Genomic_DNA"/>
</dbReference>
<comment type="caution">
    <text evidence="1">The sequence shown here is derived from an EMBL/GenBank/DDBJ whole genome shotgun (WGS) entry which is preliminary data.</text>
</comment>
<name>A0A2G2Y9V1_CAPAN</name>
<proteinExistence type="predicted"/>
<evidence type="ECO:0000313" key="1">
    <source>
        <dbReference type="EMBL" id="PHT66523.1"/>
    </source>
</evidence>
<evidence type="ECO:0000313" key="2">
    <source>
        <dbReference type="Proteomes" id="UP000222542"/>
    </source>
</evidence>